<dbReference type="SUPFAM" id="SSF55781">
    <property type="entry name" value="GAF domain-like"/>
    <property type="match status" value="1"/>
</dbReference>
<dbReference type="PANTHER" id="PTHR21021:SF15">
    <property type="entry name" value="FREE METHIONINE-R-SULFOXIDE REDUCTASE"/>
    <property type="match status" value="1"/>
</dbReference>
<dbReference type="GO" id="GO:0005829">
    <property type="term" value="C:cytosol"/>
    <property type="evidence" value="ECO:0007669"/>
    <property type="project" value="TreeGrafter"/>
</dbReference>
<dbReference type="STRING" id="765440.A0A0C3ETY7"/>
<accession>A0A0C3ETY7</accession>
<gene>
    <name evidence="1" type="ORF">PILCRDRAFT_660907</name>
</gene>
<proteinExistence type="predicted"/>
<dbReference type="PANTHER" id="PTHR21021">
    <property type="entry name" value="GAF/PUTATIVE CYTOSKELETAL PROTEIN"/>
    <property type="match status" value="1"/>
</dbReference>
<reference evidence="1 2" key="1">
    <citation type="submission" date="2014-04" db="EMBL/GenBank/DDBJ databases">
        <authorList>
            <consortium name="DOE Joint Genome Institute"/>
            <person name="Kuo A."/>
            <person name="Tarkka M."/>
            <person name="Buscot F."/>
            <person name="Kohler A."/>
            <person name="Nagy L.G."/>
            <person name="Floudas D."/>
            <person name="Copeland A."/>
            <person name="Barry K.W."/>
            <person name="Cichocki N."/>
            <person name="Veneault-Fourrey C."/>
            <person name="LaButti K."/>
            <person name="Lindquist E.A."/>
            <person name="Lipzen A."/>
            <person name="Lundell T."/>
            <person name="Morin E."/>
            <person name="Murat C."/>
            <person name="Sun H."/>
            <person name="Tunlid A."/>
            <person name="Henrissat B."/>
            <person name="Grigoriev I.V."/>
            <person name="Hibbett D.S."/>
            <person name="Martin F."/>
            <person name="Nordberg H.P."/>
            <person name="Cantor M.N."/>
            <person name="Hua S.X."/>
        </authorList>
    </citation>
    <scope>NUCLEOTIDE SEQUENCE [LARGE SCALE GENOMIC DNA]</scope>
    <source>
        <strain evidence="1 2">F 1598</strain>
    </source>
</reference>
<dbReference type="PROSITE" id="PS01320">
    <property type="entry name" value="UPF0067"/>
    <property type="match status" value="1"/>
</dbReference>
<reference evidence="2" key="2">
    <citation type="submission" date="2015-01" db="EMBL/GenBank/DDBJ databases">
        <title>Evolutionary Origins and Diversification of the Mycorrhizal Mutualists.</title>
        <authorList>
            <consortium name="DOE Joint Genome Institute"/>
            <consortium name="Mycorrhizal Genomics Consortium"/>
            <person name="Kohler A."/>
            <person name="Kuo A."/>
            <person name="Nagy L.G."/>
            <person name="Floudas D."/>
            <person name="Copeland A."/>
            <person name="Barry K.W."/>
            <person name="Cichocki N."/>
            <person name="Veneault-Fourrey C."/>
            <person name="LaButti K."/>
            <person name="Lindquist E.A."/>
            <person name="Lipzen A."/>
            <person name="Lundell T."/>
            <person name="Morin E."/>
            <person name="Murat C."/>
            <person name="Riley R."/>
            <person name="Ohm R."/>
            <person name="Sun H."/>
            <person name="Tunlid A."/>
            <person name="Henrissat B."/>
            <person name="Grigoriev I.V."/>
            <person name="Hibbett D.S."/>
            <person name="Martin F."/>
        </authorList>
    </citation>
    <scope>NUCLEOTIDE SEQUENCE [LARGE SCALE GENOMIC DNA]</scope>
    <source>
        <strain evidence="2">F 1598</strain>
    </source>
</reference>
<keyword evidence="2" id="KW-1185">Reference proteome</keyword>
<protein>
    <recommendedName>
        <fullName evidence="3">GAF domain-containing protein</fullName>
    </recommendedName>
</protein>
<evidence type="ECO:0000313" key="2">
    <source>
        <dbReference type="Proteomes" id="UP000054166"/>
    </source>
</evidence>
<organism evidence="1 2">
    <name type="scientific">Piloderma croceum (strain F 1598)</name>
    <dbReference type="NCBI Taxonomy" id="765440"/>
    <lineage>
        <taxon>Eukaryota</taxon>
        <taxon>Fungi</taxon>
        <taxon>Dikarya</taxon>
        <taxon>Basidiomycota</taxon>
        <taxon>Agaricomycotina</taxon>
        <taxon>Agaricomycetes</taxon>
        <taxon>Agaricomycetidae</taxon>
        <taxon>Atheliales</taxon>
        <taxon>Atheliaceae</taxon>
        <taxon>Piloderma</taxon>
    </lineage>
</organism>
<dbReference type="Gene3D" id="3.30.450.40">
    <property type="match status" value="1"/>
</dbReference>
<dbReference type="EMBL" id="KN833040">
    <property type="protein sequence ID" value="KIM75975.1"/>
    <property type="molecule type" value="Genomic_DNA"/>
</dbReference>
<name>A0A0C3ETY7_PILCF</name>
<sequence length="208" mass="22708">MPHADSSLVPETIQSKADFWAHVYTQLELLLELERNWVTNLANASSVVYNSLLAFPSHFGTNERAVNWCGFYLDSCLFPPPRISRVDPIASNNPQASKLLLGPFCGKPACQFINTSPGKARGVCADAFLQQKTALVPDVDLYPGHIACDGDTKSEVVCPLILKSNDGNAEIRVLGVLDLDCLAVGGFDEEDKKGLERIAELVVKSCDW</sequence>
<dbReference type="InterPro" id="IPR029016">
    <property type="entry name" value="GAF-like_dom_sf"/>
</dbReference>
<dbReference type="OrthoDB" id="15735at2759"/>
<evidence type="ECO:0008006" key="3">
    <source>
        <dbReference type="Google" id="ProtNLM"/>
    </source>
</evidence>
<dbReference type="InParanoid" id="A0A0C3ETY7"/>
<dbReference type="AlphaFoldDB" id="A0A0C3ETY7"/>
<evidence type="ECO:0000313" key="1">
    <source>
        <dbReference type="EMBL" id="KIM75975.1"/>
    </source>
</evidence>
<dbReference type="GO" id="GO:0033745">
    <property type="term" value="F:L-methionine-(R)-S-oxide reductase activity"/>
    <property type="evidence" value="ECO:0007669"/>
    <property type="project" value="TreeGrafter"/>
</dbReference>
<dbReference type="InterPro" id="IPR000614">
    <property type="entry name" value="FRMsr_CS"/>
</dbReference>
<dbReference type="Proteomes" id="UP000054166">
    <property type="component" value="Unassembled WGS sequence"/>
</dbReference>
<dbReference type="HOGENOM" id="CLU_077738_1_0_1"/>
<dbReference type="InterPro" id="IPR051330">
    <property type="entry name" value="Phosphatase_reg/MetRdx"/>
</dbReference>